<evidence type="ECO:0000256" key="1">
    <source>
        <dbReference type="SAM" id="MobiDB-lite"/>
    </source>
</evidence>
<dbReference type="EMBL" id="VFPG01000001">
    <property type="protein sequence ID" value="TQM31299.1"/>
    <property type="molecule type" value="Genomic_DNA"/>
</dbReference>
<dbReference type="GO" id="GO:0000725">
    <property type="term" value="P:recombinational repair"/>
    <property type="evidence" value="ECO:0007669"/>
    <property type="project" value="TreeGrafter"/>
</dbReference>
<dbReference type="PANTHER" id="PTHR11070">
    <property type="entry name" value="UVRD / RECB / PCRA DNA HELICASE FAMILY MEMBER"/>
    <property type="match status" value="1"/>
</dbReference>
<protein>
    <submittedName>
        <fullName evidence="4">AAA domain-containing protein</fullName>
    </submittedName>
</protein>
<dbReference type="GO" id="GO:0043138">
    <property type="term" value="F:3'-5' DNA helicase activity"/>
    <property type="evidence" value="ECO:0007669"/>
    <property type="project" value="TreeGrafter"/>
</dbReference>
<dbReference type="Proteomes" id="UP000316331">
    <property type="component" value="Unassembled WGS sequence"/>
</dbReference>
<feature type="compositionally biased region" description="Polar residues" evidence="1">
    <location>
        <begin position="84"/>
        <end position="95"/>
    </location>
</feature>
<dbReference type="GO" id="GO:0005524">
    <property type="term" value="F:ATP binding"/>
    <property type="evidence" value="ECO:0007669"/>
    <property type="project" value="InterPro"/>
</dbReference>
<dbReference type="PANTHER" id="PTHR11070:SF2">
    <property type="entry name" value="ATP-DEPENDENT DNA HELICASE SRS2"/>
    <property type="match status" value="1"/>
</dbReference>
<dbReference type="Pfam" id="PF13245">
    <property type="entry name" value="AAA_19"/>
    <property type="match status" value="1"/>
</dbReference>
<dbReference type="InterPro" id="IPR011528">
    <property type="entry name" value="NERD"/>
</dbReference>
<feature type="domain" description="UvrD-like helicase C-terminal" evidence="3">
    <location>
        <begin position="508"/>
        <end position="550"/>
    </location>
</feature>
<dbReference type="Gene3D" id="3.40.50.300">
    <property type="entry name" value="P-loop containing nucleotide triphosphate hydrolases"/>
    <property type="match status" value="2"/>
</dbReference>
<dbReference type="RefSeq" id="WP_141811767.1">
    <property type="nucleotide sequence ID" value="NZ_VFPG01000001.1"/>
</dbReference>
<evidence type="ECO:0000259" key="2">
    <source>
        <dbReference type="Pfam" id="PF08378"/>
    </source>
</evidence>
<evidence type="ECO:0000259" key="3">
    <source>
        <dbReference type="Pfam" id="PF13538"/>
    </source>
</evidence>
<sequence length="566" mass="62380">MMPPYCPDDAPPGEKALFRALASSAETDGWIVLHSQAIASHVSQVEGEADFVVITPKHGMLVIEVKSHSSVKRSPDGQWKLGSQPPTSRSPFQQANESMHSIRNYLRSRNVDLHSVPVLNAVWFTSVRARTMLPRSPEWQEWQLLDSEDLHTGAVPAILRVIVAGIKHLESRVPGFSHDVGGLDDAAALRIANVLRPKFEAAIVPGDIRRARETQLATFTDEQYDALDNMQHNQAVLFAGPAGTGKTWLAMEATRREVAVGRTGRVLCFNRLLGQRLKQQLIGVEGVRIATFHEEALRLSGGRAPSQAEPDFWESDLPDRAIEALLDHGEDEAADFLIVDEIQDLAREPFIDVLEFLVEGGLGGGRVLLFGDFERQAIYERGDGRALLRDRIPGLTTFALTVNCRNLPRIGTVVKKLSHMAPGYRRFRRPDDGADPEFIPVPRGTDQSKALTDAVHMLRADGYNLDEIVVLSPLRHGATAETTTDPWLRQILQPADGQVPKRGRLRYSTIHAFKGLDAPAIIATDLDAASAPNFEALLYVGLTRATDRLITLIEVQTLRATYGGNA</sequence>
<accession>A0A543FBS0</accession>
<reference evidence="4 5" key="1">
    <citation type="submission" date="2019-06" db="EMBL/GenBank/DDBJ databases">
        <title>Sequencing the genomes of 1000 actinobacteria strains.</title>
        <authorList>
            <person name="Klenk H.-P."/>
        </authorList>
    </citation>
    <scope>NUCLEOTIDE SEQUENCE [LARGE SCALE GENOMIC DNA]</scope>
    <source>
        <strain evidence="4 5">DSM 103495</strain>
    </source>
</reference>
<evidence type="ECO:0000313" key="5">
    <source>
        <dbReference type="Proteomes" id="UP000316331"/>
    </source>
</evidence>
<dbReference type="InterPro" id="IPR027417">
    <property type="entry name" value="P-loop_NTPase"/>
</dbReference>
<dbReference type="Pfam" id="PF13538">
    <property type="entry name" value="UvrD_C_2"/>
    <property type="match status" value="1"/>
</dbReference>
<dbReference type="SUPFAM" id="SSF52540">
    <property type="entry name" value="P-loop containing nucleoside triphosphate hydrolases"/>
    <property type="match status" value="1"/>
</dbReference>
<dbReference type="InterPro" id="IPR000212">
    <property type="entry name" value="DNA_helicase_UvrD/REP"/>
</dbReference>
<dbReference type="InterPro" id="IPR027785">
    <property type="entry name" value="UvrD-like_helicase_C"/>
</dbReference>
<gene>
    <name evidence="4" type="ORF">FB390_2954</name>
</gene>
<comment type="caution">
    <text evidence="4">The sequence shown here is derived from an EMBL/GenBank/DDBJ whole genome shotgun (WGS) entry which is preliminary data.</text>
</comment>
<keyword evidence="5" id="KW-1185">Reference proteome</keyword>
<dbReference type="GO" id="GO:0003677">
    <property type="term" value="F:DNA binding"/>
    <property type="evidence" value="ECO:0007669"/>
    <property type="project" value="InterPro"/>
</dbReference>
<proteinExistence type="predicted"/>
<dbReference type="Pfam" id="PF08378">
    <property type="entry name" value="NERD"/>
    <property type="match status" value="1"/>
</dbReference>
<organism evidence="4 5">
    <name type="scientific">Nocardia bhagyanarayanae</name>
    <dbReference type="NCBI Taxonomy" id="1215925"/>
    <lineage>
        <taxon>Bacteria</taxon>
        <taxon>Bacillati</taxon>
        <taxon>Actinomycetota</taxon>
        <taxon>Actinomycetes</taxon>
        <taxon>Mycobacteriales</taxon>
        <taxon>Nocardiaceae</taxon>
        <taxon>Nocardia</taxon>
    </lineage>
</organism>
<feature type="domain" description="NERD" evidence="2">
    <location>
        <begin position="13"/>
        <end position="119"/>
    </location>
</feature>
<evidence type="ECO:0000313" key="4">
    <source>
        <dbReference type="EMBL" id="TQM31299.1"/>
    </source>
</evidence>
<dbReference type="AlphaFoldDB" id="A0A543FBS0"/>
<name>A0A543FBS0_9NOCA</name>
<dbReference type="OrthoDB" id="4509614at2"/>
<feature type="region of interest" description="Disordered" evidence="1">
    <location>
        <begin position="72"/>
        <end position="95"/>
    </location>
</feature>